<proteinExistence type="predicted"/>
<dbReference type="Pfam" id="PF07690">
    <property type="entry name" value="MFS_1"/>
    <property type="match status" value="1"/>
</dbReference>
<feature type="transmembrane region" description="Helical" evidence="8">
    <location>
        <begin position="419"/>
        <end position="437"/>
    </location>
</feature>
<protein>
    <submittedName>
        <fullName evidence="10">MFS transporter</fullName>
    </submittedName>
</protein>
<evidence type="ECO:0000256" key="2">
    <source>
        <dbReference type="ARBA" id="ARBA00022448"/>
    </source>
</evidence>
<evidence type="ECO:0000259" key="9">
    <source>
        <dbReference type="PROSITE" id="PS50850"/>
    </source>
</evidence>
<evidence type="ECO:0000313" key="10">
    <source>
        <dbReference type="EMBL" id="MCK8680116.1"/>
    </source>
</evidence>
<comment type="subcellular location">
    <subcellularLocation>
        <location evidence="1">Cell membrane</location>
        <topology evidence="1">Multi-pass membrane protein</topology>
    </subcellularLocation>
</comment>
<feature type="transmembrane region" description="Helical" evidence="8">
    <location>
        <begin position="457"/>
        <end position="476"/>
    </location>
</feature>
<organism evidence="10 11">
    <name type="scientific">Streptomyces lichenis</name>
    <dbReference type="NCBI Taxonomy" id="2306967"/>
    <lineage>
        <taxon>Bacteria</taxon>
        <taxon>Bacillati</taxon>
        <taxon>Actinomycetota</taxon>
        <taxon>Actinomycetes</taxon>
        <taxon>Kitasatosporales</taxon>
        <taxon>Streptomycetaceae</taxon>
        <taxon>Streptomyces</taxon>
    </lineage>
</organism>
<dbReference type="Gene3D" id="1.20.1720.10">
    <property type="entry name" value="Multidrug resistance protein D"/>
    <property type="match status" value="1"/>
</dbReference>
<dbReference type="EMBL" id="JALPTH010000024">
    <property type="protein sequence ID" value="MCK8680116.1"/>
    <property type="molecule type" value="Genomic_DNA"/>
</dbReference>
<feature type="transmembrane region" description="Helical" evidence="8">
    <location>
        <begin position="352"/>
        <end position="370"/>
    </location>
</feature>
<dbReference type="PROSITE" id="PS50850">
    <property type="entry name" value="MFS"/>
    <property type="match status" value="1"/>
</dbReference>
<keyword evidence="6" id="KW-0046">Antibiotic resistance</keyword>
<evidence type="ECO:0000256" key="1">
    <source>
        <dbReference type="ARBA" id="ARBA00004651"/>
    </source>
</evidence>
<feature type="transmembrane region" description="Helical" evidence="8">
    <location>
        <begin position="244"/>
        <end position="262"/>
    </location>
</feature>
<keyword evidence="2" id="KW-0813">Transport</keyword>
<evidence type="ECO:0000256" key="3">
    <source>
        <dbReference type="ARBA" id="ARBA00022692"/>
    </source>
</evidence>
<feature type="transmembrane region" description="Helical" evidence="8">
    <location>
        <begin position="123"/>
        <end position="141"/>
    </location>
</feature>
<feature type="transmembrane region" description="Helical" evidence="8">
    <location>
        <begin position="63"/>
        <end position="82"/>
    </location>
</feature>
<comment type="caution">
    <text evidence="10">The sequence shown here is derived from an EMBL/GenBank/DDBJ whole genome shotgun (WGS) entry which is preliminary data.</text>
</comment>
<dbReference type="InterPro" id="IPR011701">
    <property type="entry name" value="MFS"/>
</dbReference>
<feature type="transmembrane region" description="Helical" evidence="8">
    <location>
        <begin position="27"/>
        <end position="51"/>
    </location>
</feature>
<feature type="transmembrane region" description="Helical" evidence="8">
    <location>
        <begin position="283"/>
        <end position="306"/>
    </location>
</feature>
<feature type="transmembrane region" description="Helical" evidence="8">
    <location>
        <begin position="219"/>
        <end position="238"/>
    </location>
</feature>
<dbReference type="Proteomes" id="UP001522868">
    <property type="component" value="Unassembled WGS sequence"/>
</dbReference>
<feature type="transmembrane region" description="Helical" evidence="8">
    <location>
        <begin position="376"/>
        <end position="398"/>
    </location>
</feature>
<dbReference type="RefSeq" id="WP_248635937.1">
    <property type="nucleotide sequence ID" value="NZ_JALPTH010000024.1"/>
</dbReference>
<evidence type="ECO:0000256" key="6">
    <source>
        <dbReference type="ARBA" id="ARBA00023251"/>
    </source>
</evidence>
<evidence type="ECO:0000313" key="11">
    <source>
        <dbReference type="Proteomes" id="UP001522868"/>
    </source>
</evidence>
<reference evidence="10 11" key="1">
    <citation type="submission" date="2022-04" db="EMBL/GenBank/DDBJ databases">
        <title>Streptomyces sp. nov. LCR6-01 isolated from Lichen of Dirinaria sp.</title>
        <authorList>
            <person name="Kanchanasin P."/>
            <person name="Tanasupawat S."/>
            <person name="Phongsopitanun W."/>
        </authorList>
    </citation>
    <scope>NUCLEOTIDE SEQUENCE [LARGE SCALE GENOMIC DNA]</scope>
    <source>
        <strain evidence="10 11">LCR6-01</strain>
    </source>
</reference>
<dbReference type="InterPro" id="IPR020846">
    <property type="entry name" value="MFS_dom"/>
</dbReference>
<dbReference type="SUPFAM" id="SSF103473">
    <property type="entry name" value="MFS general substrate transporter"/>
    <property type="match status" value="1"/>
</dbReference>
<feature type="transmembrane region" description="Helical" evidence="8">
    <location>
        <begin position="312"/>
        <end position="332"/>
    </location>
</feature>
<dbReference type="PANTHER" id="PTHR42718:SF9">
    <property type="entry name" value="MAJOR FACILITATOR SUPERFAMILY MULTIDRUG TRANSPORTER MFSC"/>
    <property type="match status" value="1"/>
</dbReference>
<dbReference type="PANTHER" id="PTHR42718">
    <property type="entry name" value="MAJOR FACILITATOR SUPERFAMILY MULTIDRUG TRANSPORTER MFSC"/>
    <property type="match status" value="1"/>
</dbReference>
<dbReference type="InterPro" id="IPR036259">
    <property type="entry name" value="MFS_trans_sf"/>
</dbReference>
<dbReference type="Gene3D" id="1.20.1250.20">
    <property type="entry name" value="MFS general substrate transporter like domains"/>
    <property type="match status" value="1"/>
</dbReference>
<name>A0ABT0IFP4_9ACTN</name>
<feature type="domain" description="Major facilitator superfamily (MFS) profile" evidence="9">
    <location>
        <begin position="28"/>
        <end position="480"/>
    </location>
</feature>
<feature type="transmembrane region" description="Helical" evidence="8">
    <location>
        <begin position="153"/>
        <end position="174"/>
    </location>
</feature>
<keyword evidence="4 8" id="KW-1133">Transmembrane helix</keyword>
<sequence>MSVSSPTGPTGSAAASGPHAPPGSVRWALAGLAGAMLLSSLGTSVAQVALPTLAEAFGASFPAVQWVVLGYLLAVTSLLVAAGRLGDLVGRRRLMLGGLAVFTGASLLCGLAPGLWALVAARVAQGVGAAVMMALTMALVGGTVPKERTGSAMGLLGTVSAVGTALGPSLGGLLVTGLGWRAVFLLNVPLAAATWAIVRRQLPADHPHPTTASTIRFDHAGTAVLAATLTAYALAMTLGGGPSTTLNLALLTAAALGALLFVRIEARTAAPLLRPALLRRPGLGAGLTTSALVSTVMMTTLVVGPFHLSGALGLSAAVSGPAMSTGPAVAALTGIPAGRLVDRLGAPAMTRLGLAVMATGCAALAVLPASSGVPGYLAPLAATTAGYALFQTANNAGVMADVDSDQRGTVSGVLGLSRNLGLVTGTSVMGAVFAYAVGTGDLATAPPADVAAGTRTVFAVAAALSAAALLVAASATRRERPGRA</sequence>
<keyword evidence="3 8" id="KW-0812">Transmembrane</keyword>
<feature type="transmembrane region" description="Helical" evidence="8">
    <location>
        <begin position="180"/>
        <end position="198"/>
    </location>
</feature>
<keyword evidence="5 8" id="KW-0472">Membrane</keyword>
<evidence type="ECO:0000256" key="5">
    <source>
        <dbReference type="ARBA" id="ARBA00023136"/>
    </source>
</evidence>
<dbReference type="CDD" id="cd17321">
    <property type="entry name" value="MFS_MMR_MDR_like"/>
    <property type="match status" value="1"/>
</dbReference>
<feature type="region of interest" description="Disordered" evidence="7">
    <location>
        <begin position="1"/>
        <end position="21"/>
    </location>
</feature>
<accession>A0ABT0IFP4</accession>
<evidence type="ECO:0000256" key="7">
    <source>
        <dbReference type="SAM" id="MobiDB-lite"/>
    </source>
</evidence>
<keyword evidence="11" id="KW-1185">Reference proteome</keyword>
<feature type="transmembrane region" description="Helical" evidence="8">
    <location>
        <begin position="94"/>
        <end position="117"/>
    </location>
</feature>
<evidence type="ECO:0000256" key="4">
    <source>
        <dbReference type="ARBA" id="ARBA00022989"/>
    </source>
</evidence>
<gene>
    <name evidence="10" type="ORF">M1O15_22500</name>
</gene>
<evidence type="ECO:0000256" key="8">
    <source>
        <dbReference type="SAM" id="Phobius"/>
    </source>
</evidence>
<dbReference type="PRINTS" id="PR01036">
    <property type="entry name" value="TCRTETB"/>
</dbReference>